<feature type="chain" id="PRO_5012410921" description="Secretion system C-terminal sorting domain-containing protein" evidence="1">
    <location>
        <begin position="19"/>
        <end position="393"/>
    </location>
</feature>
<keyword evidence="3" id="KW-1185">Reference proteome</keyword>
<dbReference type="EMBL" id="CP014263">
    <property type="protein sequence ID" value="AQG80367.1"/>
    <property type="molecule type" value="Genomic_DNA"/>
</dbReference>
<evidence type="ECO:0000313" key="2">
    <source>
        <dbReference type="EMBL" id="AQG80367.1"/>
    </source>
</evidence>
<dbReference type="RefSeq" id="WP_077131795.1">
    <property type="nucleotide sequence ID" value="NZ_CP014263.1"/>
</dbReference>
<evidence type="ECO:0000256" key="1">
    <source>
        <dbReference type="SAM" id="SignalP"/>
    </source>
</evidence>
<evidence type="ECO:0000313" key="3">
    <source>
        <dbReference type="Proteomes" id="UP000187941"/>
    </source>
</evidence>
<sequence length="393" mass="41438">MKHLLIGWLMLLSFSVQSQPDLDFQSTQGGWTTGALTKTYTSIGTPARSVTVAISGATSELQANSPQAFARGLQVGSNFTTNSNCLTTTISFGTGVQGLTFRLLNIDRGQASGSLYNFVDQVTVAAKNGAATVTPAISASGTAGNYSSISGNVITGTGDAPGASADPGNVVSFTGVVTEITIQYCNVSAQTIANPGPQTITIEDLSWSQSLPVAFALFDGKAVGSAVALRWQTAWERNSDFFEVQRSQDAKEFVSIGRVDAAYNSDQLKAYTFLDNAPSRGVNYYRLRQMDKGGTTLATTSAIIAVRFDEAAPSVVLLGNPVAEGEAIRVACRNVDPQTLTLKTTTGVTIPCEIRPESITNSVIIPQSRLSPGIYLLGSKVANQVVTLKVVIR</sequence>
<dbReference type="STRING" id="1178516.AWR27_14175"/>
<dbReference type="AlphaFoldDB" id="A0A1P9WYA1"/>
<dbReference type="Proteomes" id="UP000187941">
    <property type="component" value="Chromosome"/>
</dbReference>
<dbReference type="OrthoDB" id="1466765at2"/>
<dbReference type="KEGG" id="smon:AWR27_14175"/>
<proteinExistence type="predicted"/>
<organism evidence="2 3">
    <name type="scientific">Spirosoma montaniterrae</name>
    <dbReference type="NCBI Taxonomy" id="1178516"/>
    <lineage>
        <taxon>Bacteria</taxon>
        <taxon>Pseudomonadati</taxon>
        <taxon>Bacteroidota</taxon>
        <taxon>Cytophagia</taxon>
        <taxon>Cytophagales</taxon>
        <taxon>Cytophagaceae</taxon>
        <taxon>Spirosoma</taxon>
    </lineage>
</organism>
<name>A0A1P9WYA1_9BACT</name>
<protein>
    <recommendedName>
        <fullName evidence="4">Secretion system C-terminal sorting domain-containing protein</fullName>
    </recommendedName>
</protein>
<keyword evidence="1" id="KW-0732">Signal</keyword>
<reference evidence="2 3" key="1">
    <citation type="submission" date="2016-01" db="EMBL/GenBank/DDBJ databases">
        <authorList>
            <person name="Oliw E.H."/>
        </authorList>
    </citation>
    <scope>NUCLEOTIDE SEQUENCE [LARGE SCALE GENOMIC DNA]</scope>
    <source>
        <strain evidence="2 3">DY10</strain>
    </source>
</reference>
<evidence type="ECO:0008006" key="4">
    <source>
        <dbReference type="Google" id="ProtNLM"/>
    </source>
</evidence>
<gene>
    <name evidence="2" type="ORF">AWR27_14175</name>
</gene>
<feature type="signal peptide" evidence="1">
    <location>
        <begin position="1"/>
        <end position="18"/>
    </location>
</feature>
<accession>A0A1P9WYA1</accession>